<dbReference type="InterPro" id="IPR046769">
    <property type="entry name" value="DOCKER_Lobe_A"/>
</dbReference>
<evidence type="ECO:0000256" key="3">
    <source>
        <dbReference type="SAM" id="MobiDB-lite"/>
    </source>
</evidence>
<evidence type="ECO:0008006" key="8">
    <source>
        <dbReference type="Google" id="ProtNLM"/>
    </source>
</evidence>
<dbReference type="InterPro" id="IPR027357">
    <property type="entry name" value="DOCKER_dom"/>
</dbReference>
<dbReference type="PROSITE" id="PS51650">
    <property type="entry name" value="C2_DOCK"/>
    <property type="match status" value="1"/>
</dbReference>
<dbReference type="InterPro" id="IPR046770">
    <property type="entry name" value="DOCKER_Lobe_B"/>
</dbReference>
<evidence type="ECO:0000313" key="6">
    <source>
        <dbReference type="EMBL" id="CAL5129739.1"/>
    </source>
</evidence>
<dbReference type="GO" id="GO:0005085">
    <property type="term" value="F:guanyl-nucleotide exchange factor activity"/>
    <property type="evidence" value="ECO:0007669"/>
    <property type="project" value="UniProtKB-KW"/>
</dbReference>
<feature type="compositionally biased region" description="Polar residues" evidence="3">
    <location>
        <begin position="638"/>
        <end position="664"/>
    </location>
</feature>
<feature type="compositionally biased region" description="Polar residues" evidence="3">
    <location>
        <begin position="2950"/>
        <end position="2965"/>
    </location>
</feature>
<dbReference type="InterPro" id="IPR043162">
    <property type="entry name" value="DOCK_C_lobe_C"/>
</dbReference>
<feature type="compositionally biased region" description="Basic and acidic residues" evidence="3">
    <location>
        <begin position="2122"/>
        <end position="2134"/>
    </location>
</feature>
<dbReference type="InterPro" id="IPR035892">
    <property type="entry name" value="C2_domain_sf"/>
</dbReference>
<feature type="region of interest" description="Disordered" evidence="3">
    <location>
        <begin position="943"/>
        <end position="1014"/>
    </location>
</feature>
<dbReference type="InterPro" id="IPR027007">
    <property type="entry name" value="C2_DOCK-type_domain"/>
</dbReference>
<evidence type="ECO:0000259" key="5">
    <source>
        <dbReference type="PROSITE" id="PS51651"/>
    </source>
</evidence>
<dbReference type="Pfam" id="PF14429">
    <property type="entry name" value="DOCK-C2"/>
    <property type="match status" value="1"/>
</dbReference>
<dbReference type="Pfam" id="PF11878">
    <property type="entry name" value="DOCK_C-D_N"/>
    <property type="match status" value="1"/>
</dbReference>
<reference evidence="6" key="1">
    <citation type="submission" date="2024-06" db="EMBL/GenBank/DDBJ databases">
        <authorList>
            <person name="Liu X."/>
            <person name="Lenzi L."/>
            <person name="Haldenby T S."/>
            <person name="Uol C."/>
        </authorList>
    </citation>
    <scope>NUCLEOTIDE SEQUENCE</scope>
</reference>
<dbReference type="PANTHER" id="PTHR23317">
    <property type="entry name" value="DEDICATOR OF CYTOKINESIS DOCK"/>
    <property type="match status" value="1"/>
</dbReference>
<feature type="compositionally biased region" description="Low complexity" evidence="3">
    <location>
        <begin position="1606"/>
        <end position="1622"/>
    </location>
</feature>
<dbReference type="InterPro" id="IPR021816">
    <property type="entry name" value="DOCK_C/D_N"/>
</dbReference>
<feature type="compositionally biased region" description="Polar residues" evidence="3">
    <location>
        <begin position="943"/>
        <end position="963"/>
    </location>
</feature>
<evidence type="ECO:0000313" key="7">
    <source>
        <dbReference type="Proteomes" id="UP001497525"/>
    </source>
</evidence>
<feature type="region of interest" description="Disordered" evidence="3">
    <location>
        <begin position="638"/>
        <end position="684"/>
    </location>
</feature>
<feature type="compositionally biased region" description="Polar residues" evidence="3">
    <location>
        <begin position="2030"/>
        <end position="2047"/>
    </location>
</feature>
<dbReference type="PANTHER" id="PTHR23317:SF26">
    <property type="entry name" value="ZIZIMIN, ISOFORM K"/>
    <property type="match status" value="1"/>
</dbReference>
<comment type="similarity">
    <text evidence="2">Belongs to the DOCK family.</text>
</comment>
<dbReference type="Gene3D" id="2.60.40.150">
    <property type="entry name" value="C2 domain"/>
    <property type="match status" value="1"/>
</dbReference>
<dbReference type="Gene3D" id="1.25.40.410">
    <property type="match status" value="1"/>
</dbReference>
<feature type="region of interest" description="Disordered" evidence="3">
    <location>
        <begin position="2030"/>
        <end position="2083"/>
    </location>
</feature>
<dbReference type="InterPro" id="IPR043161">
    <property type="entry name" value="DOCK_C_lobe_A"/>
</dbReference>
<dbReference type="Pfam" id="PF06920">
    <property type="entry name" value="DHR-2_Lobe_A"/>
    <property type="match status" value="1"/>
</dbReference>
<feature type="non-terminal residue" evidence="6">
    <location>
        <position position="1"/>
    </location>
</feature>
<feature type="region of interest" description="Disordered" evidence="3">
    <location>
        <begin position="2118"/>
        <end position="2153"/>
    </location>
</feature>
<feature type="compositionally biased region" description="Low complexity" evidence="3">
    <location>
        <begin position="2048"/>
        <end position="2059"/>
    </location>
</feature>
<dbReference type="GO" id="GO:0007264">
    <property type="term" value="P:small GTPase-mediated signal transduction"/>
    <property type="evidence" value="ECO:0007669"/>
    <property type="project" value="InterPro"/>
</dbReference>
<name>A0AAV2T0T0_CALDB</name>
<sequence length="3097" mass="341475">KFTQHILPNSHFSRNKESDLDKSDYECYEFGWATSISQPVDYERFLAKHRTSILSDPHRELVLFPPDDIQLVRVPFVTRIINAGAPQEVLESGAFSENSLARHALSFITTTQWTCEYEISSIYRGHFSKLPRHRVSDSLTQLAEHWFAIDQPDPHKASIDPGGTGGLDVSPSRASMVSAGARPWTAAVVGSRSRHNGPNVPSNEGDGKKELRSHQQLSLGRLAECPLAVCSREVYNAYMRVREKHLANGRADDNTTTSDCVALIKPKLYCLRQLQLDEVSNCLNDVSTAEVKKMGFTFRPGLHVIAPIDWRPFDRSGGNQSLSEVVCLDTVDAVHIIGDRWLKMDRTITRAGPIRPTNGGGDRWDAGSELFLYFENLSQRPSWLSLIQEAIAAERSRQRLGYYRHQSGSGNELIPTANQNSQPAIPRPRLELLSSVNSQVNQNDSTLFTADSDSVRSALQRYTQETDFLINHQRQKSRVKLITIYPEVRFAYDRNELAANERFRKKLWFASQLTQKRGQKPASLRGTQIDQACLDEVNAQDSPPLPFPDRTLQSCGRRFLVTCLKLQSRLQAVFDSPGLGGVRMDNPEPYFVTMFLVDTSDGRRVSEDFWWDPNSTLVDSMLAADLFRQVIWGSSSSIESKGGTDTTTIEPQSPTSRSNRTTAMPKSVRASAPPPPPSSHLSTPLGVSTGIDLEHWRKCRSALFSIPTNLANVGNVFLVIRVDKVLNGSISTAVEKYVKGAVFGGGSSDKVGTESKIASAINRSMISYCRHLGRYRMPFAWGAKSLASRSHVVHLFKMDPNKVAESALIQLVQSLARLSDATTHSGHTNGTSPLPPTSAEEAVAPSWSHTVVDGLLYDKLSAEVIERQLRTQALPFNFEVAISELNQQPSEQANKPELVTPDLLRPRSSHPNDGDISIPSTHPLLERDELVREVEHMFDFRLPSSSQNTQSGEVLTTASSDSENPVHASGSARRVPYMGSNNLQSGVRSSRDSMISTSSVGNGGTSILADQPRLSSSAVQSRTASLDRTRIVGEPSAGQGRTAVPADSAVGLVPFTTFLNTLYISPKSLNLSVKHNFSRARNLSCFIELRSNDSLEASAALKVFFTRPSVRQPPFDSWWNTAILYHDTSPFFNDMAKICLPLHLTPQHHLLFRFYHVSVDTAGSLSTRDRPLGKKPLESSTGYTWLPILGSDGNINTGTFNLPIAQDIQPGYLRFRANLGRGSIRHPTNNGLTGDGENISWLDNGKPLFTVNLDCLSSIYTRDPVLSRFFRACGDLLRQVFALPSPLIGSGLKSKSNRVTFREDLIEDAHPQPSGWNNRVSSLSSSSATPSCGLHLCNAIKSLLLIDSSALVHFLPSVMNQFMEIILISATTGHRWTSSPGATGAEIPSSIAWLDSVKPNSTSTPNDILKTTVGTMTMLISELNFQCPSSKDTPGGNYYDDYAGLKTSSDGYKHDLLKAYVKFAFDADRITLACINFHSTPTNNESSAAKSPGTTLPLHHALVRGLILLLADPNCADHILFHLFANLWFPLALIIKSMTQYLFSSQKIRADRTGDSRFSEQFSDDLALLIKSIGSRLGSSNSTGSKVPRLAFRSSVGVTSELRPPSVSGSSATASRYSTASVPVRTSGRSMSNPSGATQRYTLTSMPSLKFPSNEVEPPVRKSSAQPETALVAGRTGVFGYEFNAVEVMSATVHFICHLINLMDRGYVMNRIRDLMIFLEILPRMSVEEIDRLNELRYRLLSILSQHEHFVQLNLPFLNPFQGTTRQFCELHLTERFKQEHFLVGCILSNIACLLSGCVNTGGWATGATANHLYREPLRLLRDVLAKHSLDPRYANSKQSQSRINALYLPLVHLILENCNVLGSPGGALQAAVIAAAARGEFNDTDLRETASVALASDVVRRKRTTASQAPSRQSGAVPASRPWSMISDLSAETIAAVTSMQSVPNSESAASLSLSNGSGGSISFGPNASSSITGSSTSNASVHSAAYLTEDGKVEQHILDQIAGINLGGPLQRVQWRRTREGAMLNHRNSSLHSANGSQNQLVNHVSSSHTSSTLTLTGPDVNLPSSANERMNDDPAQPFDSVLDDIRMVDDGRDDETQGGSQDWANQVLTLAGVLPNDPQAERSPPEAKNDRQAVNGDTLPSEKSQADRSVSSPLICAARSLLPADQDHLERPHQHRRPGGPAEVIGPRRLTDRCQRELFTCMLHILSSVTDECLTALYQSFTIQERIHFLNVLNYAIQHLRYRGKKCIQQYEHISRSGVGRVGMHSGMSAVTLNSMHGTSSSRRAGTLLGKYPHSASSLSGLDSSTDSKDLSPGAPGEDRAKSKVLLEANLATEAGLIILDLLHLFSSVFKKELESCKPSDPVFRGILDVYIALLTHNPSEHLLRHTFAALRMFTTRYCKVLFSSSTEVLSALCLAGLRCANQCVEQTDTSLRLKSSAHSTAGTIIAQIRLEACGFLYKLWKTSFETYGRPGFHRVHLQTIISVSKLVSEIGPGFEPSLSVLHSLVESDMRRSPSDRGAGNARIWTSANTNQFLDDVDDLIRRIRTVLMATAEMRQHNDDHERLVDLQYCLAKSYSSNPALRRTWLEELAKLHMNSKSFAELAMAKLHIAALMAEYLKRRAEFPQGCETFKAISSNICEEENGLRTDSALLEIPYAQEDLLVDINEAAVTLEAAGLFEAIRPVYALVIPIYEARQDYTALAQVYRHIGRSYEAIGRAETSGQRLFAAYFRVGFYGQQFESLAGKSFIYRANACQKLSGMCNDLLNLYRSKYGADSVELLTDYFFNRTSLDPSKAYVQVTYVEPYKERTDCRKPLSSYEKHHDVRQFMFETPFLLQPGLSTTASLFQAGPKRSEDLTQQWKRRTVLTTEASFPHLRTRLEVIKVTETDMSPIDAAIDAIECKNQELLSHALGPSPTTLANATDAGNGVVRCDDQHVSVTSIGLHPPVQSSTDWGVSQSSNGNGASRKPHSIPLLMDMQLQGALLPTVNVGPMAYAEAFLKAENQVRYPQSKVARLRELFFEFLTACLVLLTRYYHLMSSVHEAKYVAMRQALDRYRVDLSNLLKEEIMIDERKLIIGPKSATIDGNEPSTPSAEE</sequence>
<dbReference type="Pfam" id="PF20421">
    <property type="entry name" value="DHR-2_Lobe_C"/>
    <property type="match status" value="1"/>
</dbReference>
<accession>A0AAV2T0T0</accession>
<feature type="compositionally biased region" description="Polar residues" evidence="3">
    <location>
        <begin position="2144"/>
        <end position="2153"/>
    </location>
</feature>
<feature type="region of interest" description="Disordered" evidence="3">
    <location>
        <begin position="189"/>
        <end position="213"/>
    </location>
</feature>
<comment type="caution">
    <text evidence="6">The sequence shown here is derived from an EMBL/GenBank/DDBJ whole genome shotgun (WGS) entry which is preliminary data.</text>
</comment>
<feature type="compositionally biased region" description="Polar residues" evidence="3">
    <location>
        <begin position="820"/>
        <end position="832"/>
    </location>
</feature>
<feature type="region of interest" description="Disordered" evidence="3">
    <location>
        <begin position="1902"/>
        <end position="1921"/>
    </location>
</feature>
<dbReference type="Gene3D" id="1.20.58.740">
    <property type="match status" value="1"/>
</dbReference>
<dbReference type="PROSITE" id="PS51651">
    <property type="entry name" value="DOCKER"/>
    <property type="match status" value="1"/>
</dbReference>
<keyword evidence="1" id="KW-0344">Guanine-nucleotide releasing factor</keyword>
<feature type="region of interest" description="Disordered" evidence="3">
    <location>
        <begin position="2300"/>
        <end position="2322"/>
    </location>
</feature>
<feature type="domain" description="C2 DOCK-type" evidence="4">
    <location>
        <begin position="1059"/>
        <end position="1256"/>
    </location>
</feature>
<organism evidence="6 7">
    <name type="scientific">Calicophoron daubneyi</name>
    <name type="common">Rumen fluke</name>
    <name type="synonym">Paramphistomum daubneyi</name>
    <dbReference type="NCBI Taxonomy" id="300641"/>
    <lineage>
        <taxon>Eukaryota</taxon>
        <taxon>Metazoa</taxon>
        <taxon>Spiralia</taxon>
        <taxon>Lophotrochozoa</taxon>
        <taxon>Platyhelminthes</taxon>
        <taxon>Trematoda</taxon>
        <taxon>Digenea</taxon>
        <taxon>Plagiorchiida</taxon>
        <taxon>Pronocephalata</taxon>
        <taxon>Paramphistomoidea</taxon>
        <taxon>Paramphistomidae</taxon>
        <taxon>Calicophoron</taxon>
    </lineage>
</organism>
<dbReference type="CDD" id="cd11684">
    <property type="entry name" value="DHR2_DOCK"/>
    <property type="match status" value="1"/>
</dbReference>
<dbReference type="Pfam" id="PF20422">
    <property type="entry name" value="DHR-2_Lobe_B"/>
    <property type="match status" value="1"/>
</dbReference>
<proteinExistence type="inferred from homology"/>
<dbReference type="InterPro" id="IPR026791">
    <property type="entry name" value="DOCK"/>
</dbReference>
<feature type="domain" description="DOCKER" evidence="5">
    <location>
        <begin position="2576"/>
        <end position="3070"/>
    </location>
</feature>
<feature type="compositionally biased region" description="Polar residues" evidence="3">
    <location>
        <begin position="1627"/>
        <end position="1639"/>
    </location>
</feature>
<feature type="region of interest" description="Disordered" evidence="3">
    <location>
        <begin position="820"/>
        <end position="842"/>
    </location>
</feature>
<feature type="region of interest" description="Disordered" evidence="3">
    <location>
        <begin position="1600"/>
        <end position="1639"/>
    </location>
</feature>
<dbReference type="Proteomes" id="UP001497525">
    <property type="component" value="Unassembled WGS sequence"/>
</dbReference>
<evidence type="ECO:0000256" key="1">
    <source>
        <dbReference type="ARBA" id="ARBA00022658"/>
    </source>
</evidence>
<dbReference type="InterPro" id="IPR046773">
    <property type="entry name" value="DOCKER_Lobe_C"/>
</dbReference>
<feature type="compositionally biased region" description="Polar residues" evidence="3">
    <location>
        <begin position="1906"/>
        <end position="1915"/>
    </location>
</feature>
<feature type="region of interest" description="Disordered" evidence="3">
    <location>
        <begin position="2950"/>
        <end position="2969"/>
    </location>
</feature>
<protein>
    <recommendedName>
        <fullName evidence="8">Dedicator of cytokinesis protein 7</fullName>
    </recommendedName>
</protein>
<feature type="region of interest" description="Disordered" evidence="3">
    <location>
        <begin position="2168"/>
        <end position="2189"/>
    </location>
</feature>
<dbReference type="EMBL" id="CAXLJL010000025">
    <property type="protein sequence ID" value="CAL5129739.1"/>
    <property type="molecule type" value="Genomic_DNA"/>
</dbReference>
<gene>
    <name evidence="6" type="ORF">CDAUBV1_LOCUS813</name>
</gene>
<evidence type="ECO:0000256" key="2">
    <source>
        <dbReference type="PROSITE-ProRule" id="PRU00983"/>
    </source>
</evidence>
<feature type="compositionally biased region" description="Polar residues" evidence="3">
    <location>
        <begin position="979"/>
        <end position="988"/>
    </location>
</feature>
<evidence type="ECO:0000259" key="4">
    <source>
        <dbReference type="PROSITE" id="PS51650"/>
    </source>
</evidence>